<evidence type="ECO:0000256" key="5">
    <source>
        <dbReference type="SAM" id="MobiDB-lite"/>
    </source>
</evidence>
<evidence type="ECO:0000256" key="3">
    <source>
        <dbReference type="PROSITE-ProRule" id="PRU00221"/>
    </source>
</evidence>
<dbReference type="InterPro" id="IPR036322">
    <property type="entry name" value="WD40_repeat_dom_sf"/>
</dbReference>
<feature type="region of interest" description="Disordered" evidence="5">
    <location>
        <begin position="420"/>
        <end position="448"/>
    </location>
</feature>
<reference evidence="6" key="1">
    <citation type="submission" date="2020-11" db="EMBL/GenBank/DDBJ databases">
        <authorList>
            <person name="Tran Van P."/>
        </authorList>
    </citation>
    <scope>NUCLEOTIDE SEQUENCE</scope>
</reference>
<keyword evidence="7" id="KW-1185">Reference proteome</keyword>
<evidence type="ECO:0008006" key="8">
    <source>
        <dbReference type="Google" id="ProtNLM"/>
    </source>
</evidence>
<dbReference type="AlphaFoldDB" id="A0A7R8ZZT1"/>
<dbReference type="PANTHER" id="PTHR14107:SF16">
    <property type="entry name" value="AT02583P"/>
    <property type="match status" value="1"/>
</dbReference>
<dbReference type="InterPro" id="IPR001680">
    <property type="entry name" value="WD40_rpt"/>
</dbReference>
<evidence type="ECO:0000256" key="1">
    <source>
        <dbReference type="ARBA" id="ARBA00022574"/>
    </source>
</evidence>
<dbReference type="PANTHER" id="PTHR14107">
    <property type="entry name" value="WD REPEAT PROTEIN"/>
    <property type="match status" value="1"/>
</dbReference>
<dbReference type="Gene3D" id="2.130.10.10">
    <property type="entry name" value="YVTN repeat-like/Quinoprotein amine dehydrogenase"/>
    <property type="match status" value="1"/>
</dbReference>
<evidence type="ECO:0000313" key="6">
    <source>
        <dbReference type="EMBL" id="CAD7243026.1"/>
    </source>
</evidence>
<dbReference type="InterPro" id="IPR051362">
    <property type="entry name" value="WD_repeat_creC_regulators"/>
</dbReference>
<keyword evidence="4" id="KW-0175">Coiled coil</keyword>
<feature type="coiled-coil region" evidence="4">
    <location>
        <begin position="830"/>
        <end position="886"/>
    </location>
</feature>
<dbReference type="SMART" id="SM00320">
    <property type="entry name" value="WD40"/>
    <property type="match status" value="6"/>
</dbReference>
<evidence type="ECO:0000256" key="4">
    <source>
        <dbReference type="SAM" id="Coils"/>
    </source>
</evidence>
<dbReference type="EMBL" id="CAJPEV010000354">
    <property type="protein sequence ID" value="CAG0884371.1"/>
    <property type="molecule type" value="Genomic_DNA"/>
</dbReference>
<dbReference type="PROSITE" id="PS50082">
    <property type="entry name" value="WD_REPEATS_2"/>
    <property type="match status" value="1"/>
</dbReference>
<feature type="repeat" description="WD" evidence="3">
    <location>
        <begin position="295"/>
        <end position="319"/>
    </location>
</feature>
<sequence>MSRGTREQGRTLKNRMREWPGVKMAVQLEGGGKEEIKSQFTTREGAYKNLTLSEYSRPNRVTYSAQPSTPVRVSFVTVPSASSNDRDREGSDEKICFNAGRELFVYPYKGIRKAADLTKPIDKRAYKGTNPTCHDFNSVTVTPDSVMLLVGFSGGQIQLIDPIKKDVSKLYNEDRSVDKTKVTCLRWLHGSPNQFLVSHGSGQLYLYHEELPCGNAAPQYQLFKQGDGYSVYICKTKSTRNPLYRWVIGEGSINEFAFSPCSKYLAVVSQDGFLRVFNFDTMELIGVARSFFGGLLCVCWSPDGKYVVTGGEDDLVTVWGFHEKRVICRGQGHKSWVNVVAFDSHTTTYETNDLSDGDETGENGVAKSCERKVACYRFSSVGQDTYLCLWDLTDDILKRPFGKCRTTSSSLICNSSNTSLNKPSVKESNSVHPSGETKESVNLVDGPTGSSLTQKLSSFALGGSGDHAKKKVSSNHTSGSEKNAVIKNRSTWYDQDPMRVIGTPACPRLDECPLLDALVCKKISYERLTAIVFKEDCLVTACQDGIVSTWARPGRGICSMEMFEIPKMPDPQRQGSRNAVDIYKWATEMSYPTGGRYSAVPPARKADLDRLIRGPELEQFWRRVISSVRPKTEAELINKNVRLKRHQKKLSGAKLRLQEEIANLQNQKAEKQEQVEYLLGNSRDIREKIEHLEVECSRIQESERNIMKNIIVLEQSKERKSKYLEKLRSLTKQIGRHTTAMKVPTESLGVSDSQARVSDEIDKICRFLDTGSPDEEQRKALEDEVQQMAFQIPSQDILRALMQHVQHSQAKLQQLLNLSQAGGDSANASLNRHEQDLSRSEVKREEALDHLLHTCSLDLQKNLAVVLQERRQLKSISEEVLEVQEKLLQHDGGNVYREYVQVCLEVAFAGGMHKALGKDMENLAREVEAQAEKRREVKEIFNKILQMQSSLLSVKKEIGKFRDMREDAAKKIPLHQAACQDMLMQVSHVELGVQANMPHLARGESLSYIWDSELVKVFHALGLSAFQSRDLLMKEFRALLKQRQEADMLHDAIVKEESNLMTTEEFPVVSVIAGFSPNDSQDEFSSILEMGKNLMDEDFVRVEDLIQKWYDPPMSKMSLNSLKVNEWTLEEWNKKFLLTLSRLKELQSKQ</sequence>
<proteinExistence type="predicted"/>
<evidence type="ECO:0000313" key="7">
    <source>
        <dbReference type="Proteomes" id="UP000677054"/>
    </source>
</evidence>
<feature type="region of interest" description="Disordered" evidence="5">
    <location>
        <begin position="461"/>
        <end position="481"/>
    </location>
</feature>
<dbReference type="EMBL" id="LR899871">
    <property type="protein sequence ID" value="CAD7243026.1"/>
    <property type="molecule type" value="Genomic_DNA"/>
</dbReference>
<dbReference type="Pfam" id="PF00400">
    <property type="entry name" value="WD40"/>
    <property type="match status" value="2"/>
</dbReference>
<dbReference type="Proteomes" id="UP000677054">
    <property type="component" value="Unassembled WGS sequence"/>
</dbReference>
<protein>
    <recommendedName>
        <fullName evidence="8">WD repeat-containing protein 20</fullName>
    </recommendedName>
</protein>
<dbReference type="SUPFAM" id="SSF50978">
    <property type="entry name" value="WD40 repeat-like"/>
    <property type="match status" value="1"/>
</dbReference>
<organism evidence="6">
    <name type="scientific">Darwinula stevensoni</name>
    <dbReference type="NCBI Taxonomy" id="69355"/>
    <lineage>
        <taxon>Eukaryota</taxon>
        <taxon>Metazoa</taxon>
        <taxon>Ecdysozoa</taxon>
        <taxon>Arthropoda</taxon>
        <taxon>Crustacea</taxon>
        <taxon>Oligostraca</taxon>
        <taxon>Ostracoda</taxon>
        <taxon>Podocopa</taxon>
        <taxon>Podocopida</taxon>
        <taxon>Darwinulocopina</taxon>
        <taxon>Darwinuloidea</taxon>
        <taxon>Darwinulidae</taxon>
        <taxon>Darwinula</taxon>
    </lineage>
</organism>
<keyword evidence="2" id="KW-0677">Repeat</keyword>
<feature type="coiled-coil region" evidence="4">
    <location>
        <begin position="643"/>
        <end position="733"/>
    </location>
</feature>
<evidence type="ECO:0000256" key="2">
    <source>
        <dbReference type="ARBA" id="ARBA00022737"/>
    </source>
</evidence>
<accession>A0A7R8ZZT1</accession>
<dbReference type="InterPro" id="IPR015943">
    <property type="entry name" value="WD40/YVTN_repeat-like_dom_sf"/>
</dbReference>
<name>A0A7R8ZZT1_9CRUS</name>
<dbReference type="OrthoDB" id="3367at2759"/>
<feature type="coiled-coil region" evidence="4">
    <location>
        <begin position="913"/>
        <end position="940"/>
    </location>
</feature>
<keyword evidence="1 3" id="KW-0853">WD repeat</keyword>
<gene>
    <name evidence="6" type="ORF">DSTB1V02_LOCUS2964</name>
</gene>